<evidence type="ECO:0000256" key="7">
    <source>
        <dbReference type="RuleBase" id="RU000488"/>
    </source>
</evidence>
<gene>
    <name evidence="9" type="ORF">OLUC0939_LOCUS5579</name>
</gene>
<dbReference type="PRINTS" id="PR00926">
    <property type="entry name" value="MITOCARRIER"/>
</dbReference>
<comment type="subcellular location">
    <subcellularLocation>
        <location evidence="1">Membrane</location>
        <topology evidence="1">Multi-pass membrane protein</topology>
    </subcellularLocation>
</comment>
<evidence type="ECO:0000313" key="9">
    <source>
        <dbReference type="EMBL" id="CAD8224839.1"/>
    </source>
</evidence>
<feature type="repeat" description="Solcar" evidence="6">
    <location>
        <begin position="277"/>
        <end position="361"/>
    </location>
</feature>
<dbReference type="InterPro" id="IPR002067">
    <property type="entry name" value="MCP"/>
</dbReference>
<organism evidence="9">
    <name type="scientific">Ostreococcus sp. 'lucimarinus'</name>
    <dbReference type="NCBI Taxonomy" id="242159"/>
    <lineage>
        <taxon>Eukaryota</taxon>
        <taxon>Viridiplantae</taxon>
        <taxon>Chlorophyta</taxon>
        <taxon>Mamiellophyceae</taxon>
        <taxon>Mamiellales</taxon>
        <taxon>Bathycoccaceae</taxon>
        <taxon>Ostreococcus</taxon>
    </lineage>
</organism>
<comment type="similarity">
    <text evidence="7">Belongs to the mitochondrial carrier (TC 2.A.29) family.</text>
</comment>
<name>A0A7R9T4Q7_9CHLO</name>
<evidence type="ECO:0000256" key="6">
    <source>
        <dbReference type="PROSITE-ProRule" id="PRU00282"/>
    </source>
</evidence>
<feature type="repeat" description="Solcar" evidence="6">
    <location>
        <begin position="187"/>
        <end position="270"/>
    </location>
</feature>
<proteinExistence type="inferred from homology"/>
<evidence type="ECO:0000256" key="3">
    <source>
        <dbReference type="ARBA" id="ARBA00022692"/>
    </source>
</evidence>
<keyword evidence="3 6" id="KW-0812">Transmembrane</keyword>
<dbReference type="SUPFAM" id="SSF103506">
    <property type="entry name" value="Mitochondrial carrier"/>
    <property type="match status" value="1"/>
</dbReference>
<dbReference type="PROSITE" id="PS50920">
    <property type="entry name" value="SOLCAR"/>
    <property type="match status" value="3"/>
</dbReference>
<dbReference type="InterPro" id="IPR023395">
    <property type="entry name" value="MCP_dom_sf"/>
</dbReference>
<dbReference type="EMBL" id="HBDX01006513">
    <property type="protein sequence ID" value="CAD8224839.1"/>
    <property type="molecule type" value="Transcribed_RNA"/>
</dbReference>
<feature type="compositionally biased region" description="Basic and acidic residues" evidence="8">
    <location>
        <begin position="1"/>
        <end position="38"/>
    </location>
</feature>
<dbReference type="Gene3D" id="1.50.40.10">
    <property type="entry name" value="Mitochondrial carrier domain"/>
    <property type="match status" value="1"/>
</dbReference>
<dbReference type="GO" id="GO:0016020">
    <property type="term" value="C:membrane"/>
    <property type="evidence" value="ECO:0007669"/>
    <property type="project" value="UniProtKB-SubCell"/>
</dbReference>
<sequence length="384" mass="41212">MDLDPRRAQRREFALERSSRERVSRDRARDGARAEGRRASNRAVPDVAAKANDAGRKSRKRAMTCYRLAVERDNPIACATHLVKPAVAMFLAGGVAGALAKTCTAPLDRLKIIMQTSGASRASAASVAAADKGLLAAFVAIGKTEGVAGYWRGNVPQVVRILPYSSAMLYSYEAYKKKLTNKETGELAVPARLLAGAGAACTATIVTYPLDIIRLRLSVDTSAKSMGDVARTILANEGPLGFFKGLRATCISIAPYSALNFCAFDLFKKALPEEIRNEAQGIATASLMATALATGSMYPLDTIRRQMQLQGSTYANMLDAGRGIVAANGVGGLFRGFIPNAMKNMPNKSIQLTTFDVLKKGIRRSEVEYAKEVAILAAENKKIK</sequence>
<dbReference type="Pfam" id="PF00153">
    <property type="entry name" value="Mito_carr"/>
    <property type="match status" value="3"/>
</dbReference>
<feature type="region of interest" description="Disordered" evidence="8">
    <location>
        <begin position="1"/>
        <end position="55"/>
    </location>
</feature>
<keyword evidence="5 6" id="KW-0472">Membrane</keyword>
<evidence type="ECO:0000256" key="4">
    <source>
        <dbReference type="ARBA" id="ARBA00022737"/>
    </source>
</evidence>
<keyword evidence="2 7" id="KW-0813">Transport</keyword>
<reference evidence="9" key="1">
    <citation type="submission" date="2021-01" db="EMBL/GenBank/DDBJ databases">
        <authorList>
            <person name="Corre E."/>
            <person name="Pelletier E."/>
            <person name="Niang G."/>
            <person name="Scheremetjew M."/>
            <person name="Finn R."/>
            <person name="Kale V."/>
            <person name="Holt S."/>
            <person name="Cochrane G."/>
            <person name="Meng A."/>
            <person name="Brown T."/>
            <person name="Cohen L."/>
        </authorList>
    </citation>
    <scope>NUCLEOTIDE SEQUENCE</scope>
    <source>
        <strain evidence="9">Clade-A-BCC118000</strain>
    </source>
</reference>
<evidence type="ECO:0000256" key="5">
    <source>
        <dbReference type="ARBA" id="ARBA00023136"/>
    </source>
</evidence>
<protein>
    <submittedName>
        <fullName evidence="9">Uncharacterized protein</fullName>
    </submittedName>
</protein>
<dbReference type="GO" id="GO:0055085">
    <property type="term" value="P:transmembrane transport"/>
    <property type="evidence" value="ECO:0007669"/>
    <property type="project" value="InterPro"/>
</dbReference>
<feature type="repeat" description="Solcar" evidence="6">
    <location>
        <begin position="84"/>
        <end position="178"/>
    </location>
</feature>
<dbReference type="InterPro" id="IPR018108">
    <property type="entry name" value="MCP_transmembrane"/>
</dbReference>
<dbReference type="PANTHER" id="PTHR24089">
    <property type="entry name" value="SOLUTE CARRIER FAMILY 25"/>
    <property type="match status" value="1"/>
</dbReference>
<dbReference type="AlphaFoldDB" id="A0A7R9T4Q7"/>
<accession>A0A7R9T4Q7</accession>
<evidence type="ECO:0000256" key="8">
    <source>
        <dbReference type="SAM" id="MobiDB-lite"/>
    </source>
</evidence>
<evidence type="ECO:0000256" key="2">
    <source>
        <dbReference type="ARBA" id="ARBA00022448"/>
    </source>
</evidence>
<evidence type="ECO:0000256" key="1">
    <source>
        <dbReference type="ARBA" id="ARBA00004141"/>
    </source>
</evidence>
<keyword evidence="4" id="KW-0677">Repeat</keyword>